<evidence type="ECO:0000256" key="1">
    <source>
        <dbReference type="ARBA" id="ARBA00008428"/>
    </source>
</evidence>
<keyword evidence="13" id="KW-1185">Reference proteome</keyword>
<protein>
    <recommendedName>
        <fullName evidence="9">DNA 5'-3' helicase</fullName>
        <ecNumber evidence="9">5.6.2.3</ecNumber>
    </recommendedName>
</protein>
<evidence type="ECO:0000256" key="3">
    <source>
        <dbReference type="ARBA" id="ARBA00022741"/>
    </source>
</evidence>
<evidence type="ECO:0000256" key="8">
    <source>
        <dbReference type="ARBA" id="ARBA00023235"/>
    </source>
</evidence>
<dbReference type="Pfam" id="PF03796">
    <property type="entry name" value="DnaB_C"/>
    <property type="match status" value="1"/>
</dbReference>
<keyword evidence="4" id="KW-0378">Hydrolase</keyword>
<evidence type="ECO:0000256" key="2">
    <source>
        <dbReference type="ARBA" id="ARBA00022705"/>
    </source>
</evidence>
<dbReference type="PANTHER" id="PTHR30153">
    <property type="entry name" value="REPLICATIVE DNA HELICASE DNAB"/>
    <property type="match status" value="1"/>
</dbReference>
<dbReference type="InterPro" id="IPR036185">
    <property type="entry name" value="DNA_heli_DnaB-like_N_sf"/>
</dbReference>
<dbReference type="GO" id="GO:0005524">
    <property type="term" value="F:ATP binding"/>
    <property type="evidence" value="ECO:0007669"/>
    <property type="project" value="UniProtKB-KW"/>
</dbReference>
<feature type="domain" description="SF4 helicase" evidence="11">
    <location>
        <begin position="175"/>
        <end position="381"/>
    </location>
</feature>
<proteinExistence type="inferred from homology"/>
<dbReference type="InterPro" id="IPR007694">
    <property type="entry name" value="DNA_helicase_DnaB-like_C"/>
</dbReference>
<dbReference type="GO" id="GO:0043139">
    <property type="term" value="F:5'-3' DNA helicase activity"/>
    <property type="evidence" value="ECO:0007669"/>
    <property type="project" value="UniProtKB-EC"/>
</dbReference>
<evidence type="ECO:0000313" key="13">
    <source>
        <dbReference type="Proteomes" id="UP000198853"/>
    </source>
</evidence>
<keyword evidence="5 12" id="KW-0347">Helicase</keyword>
<dbReference type="Gene3D" id="3.40.50.300">
    <property type="entry name" value="P-loop containing nucleotide triphosphate hydrolases"/>
    <property type="match status" value="1"/>
</dbReference>
<accession>A0A1G8RUG2</accession>
<evidence type="ECO:0000259" key="11">
    <source>
        <dbReference type="PROSITE" id="PS51199"/>
    </source>
</evidence>
<dbReference type="SUPFAM" id="SSF48024">
    <property type="entry name" value="N-terminal domain of DnaB helicase"/>
    <property type="match status" value="1"/>
</dbReference>
<dbReference type="GO" id="GO:0016787">
    <property type="term" value="F:hydrolase activity"/>
    <property type="evidence" value="ECO:0007669"/>
    <property type="project" value="UniProtKB-KW"/>
</dbReference>
<evidence type="ECO:0000256" key="10">
    <source>
        <dbReference type="ARBA" id="ARBA00048954"/>
    </source>
</evidence>
<dbReference type="SUPFAM" id="SSF52540">
    <property type="entry name" value="P-loop containing nucleoside triphosphate hydrolases"/>
    <property type="match status" value="1"/>
</dbReference>
<dbReference type="InterPro" id="IPR027417">
    <property type="entry name" value="P-loop_NTPase"/>
</dbReference>
<dbReference type="GO" id="GO:0003677">
    <property type="term" value="F:DNA binding"/>
    <property type="evidence" value="ECO:0007669"/>
    <property type="project" value="UniProtKB-KW"/>
</dbReference>
<evidence type="ECO:0000256" key="4">
    <source>
        <dbReference type="ARBA" id="ARBA00022801"/>
    </source>
</evidence>
<name>A0A1G8RUG2_9BACI</name>
<sequence>MNNKEPINERAEIAVLGAMMNDERSRYDIISRINTDHFTTDERRAIFERIGYMTDGRRLTAKMVKDQTTETKERRLVETADGAYVDYDHFKRDIEELVENYKLRKMYHIMSHGLKQVGANTSVDEISDKVSEGLSELIVTDTNRYIVSPEERYSETRMELSERIKNPEISYGLKFSHEEPGRTIGFPSVDQSILGAKPGDLILVGAETGIGKTALGVNIARLFSVYQDHIGYYANTEMDIQELEARLIAPIAGVTVREFMSGQFEGTGEEIMRKEQRAFNAISDYGDSGLMLSRIPSLNVPKIKALLNQVRMKKKQLDYVVIDYIQRMDSTDHYDAEHLKLKKIAMRLKEMAVQYNIPVIALAQRNFEGYVEGGKAIRNECDAVFYIEPVKDDDIDYMHKAIQEPSKQKLANYKIVKNKVRRDDNPYPIYVNFDKKRQFINEIM</sequence>
<keyword evidence="7" id="KW-0238">DNA-binding</keyword>
<gene>
    <name evidence="12" type="ORF">SAMN04488123_12054</name>
</gene>
<dbReference type="EC" id="5.6.2.3" evidence="9"/>
<dbReference type="AlphaFoldDB" id="A0A1G8RUG2"/>
<evidence type="ECO:0000313" key="12">
    <source>
        <dbReference type="EMBL" id="SDJ20607.1"/>
    </source>
</evidence>
<organism evidence="12 13">
    <name type="scientific">Natribacillus halophilus</name>
    <dbReference type="NCBI Taxonomy" id="549003"/>
    <lineage>
        <taxon>Bacteria</taxon>
        <taxon>Bacillati</taxon>
        <taxon>Bacillota</taxon>
        <taxon>Bacilli</taxon>
        <taxon>Bacillales</taxon>
        <taxon>Bacillaceae</taxon>
        <taxon>Natribacillus</taxon>
    </lineage>
</organism>
<evidence type="ECO:0000256" key="6">
    <source>
        <dbReference type="ARBA" id="ARBA00022840"/>
    </source>
</evidence>
<dbReference type="Proteomes" id="UP000198853">
    <property type="component" value="Unassembled WGS sequence"/>
</dbReference>
<evidence type="ECO:0000256" key="7">
    <source>
        <dbReference type="ARBA" id="ARBA00023125"/>
    </source>
</evidence>
<dbReference type="EMBL" id="FNEN01000020">
    <property type="protein sequence ID" value="SDJ20607.1"/>
    <property type="molecule type" value="Genomic_DNA"/>
</dbReference>
<dbReference type="InterPro" id="IPR007693">
    <property type="entry name" value="DNA_helicase_DnaB-like_N"/>
</dbReference>
<evidence type="ECO:0000256" key="9">
    <source>
        <dbReference type="ARBA" id="ARBA00044969"/>
    </source>
</evidence>
<dbReference type="OrthoDB" id="9773982at2"/>
<keyword evidence="6" id="KW-0067">ATP-binding</keyword>
<keyword evidence="8" id="KW-0413">Isomerase</keyword>
<keyword evidence="3" id="KW-0547">Nucleotide-binding</keyword>
<keyword evidence="2" id="KW-0235">DNA replication</keyword>
<comment type="similarity">
    <text evidence="1">Belongs to the helicase family. DnaB subfamily.</text>
</comment>
<dbReference type="GO" id="GO:0005829">
    <property type="term" value="C:cytosol"/>
    <property type="evidence" value="ECO:0007669"/>
    <property type="project" value="TreeGrafter"/>
</dbReference>
<dbReference type="RefSeq" id="WP_090399715.1">
    <property type="nucleotide sequence ID" value="NZ_FNEN01000020.1"/>
</dbReference>
<dbReference type="Gene3D" id="1.10.860.10">
    <property type="entry name" value="DNAb Helicase, Chain A"/>
    <property type="match status" value="1"/>
</dbReference>
<dbReference type="InterPro" id="IPR016136">
    <property type="entry name" value="DNA_helicase_N/primase_C"/>
</dbReference>
<evidence type="ECO:0000256" key="5">
    <source>
        <dbReference type="ARBA" id="ARBA00022806"/>
    </source>
</evidence>
<dbReference type="PANTHER" id="PTHR30153:SF2">
    <property type="entry name" value="REPLICATIVE DNA HELICASE"/>
    <property type="match status" value="1"/>
</dbReference>
<comment type="catalytic activity">
    <reaction evidence="10">
        <text>ATP + H2O = ADP + phosphate + H(+)</text>
        <dbReference type="Rhea" id="RHEA:13065"/>
        <dbReference type="ChEBI" id="CHEBI:15377"/>
        <dbReference type="ChEBI" id="CHEBI:15378"/>
        <dbReference type="ChEBI" id="CHEBI:30616"/>
        <dbReference type="ChEBI" id="CHEBI:43474"/>
        <dbReference type="ChEBI" id="CHEBI:456216"/>
        <dbReference type="EC" id="5.6.2.3"/>
    </reaction>
</comment>
<reference evidence="12 13" key="1">
    <citation type="submission" date="2016-10" db="EMBL/GenBank/DDBJ databases">
        <authorList>
            <person name="de Groot N.N."/>
        </authorList>
    </citation>
    <scope>NUCLEOTIDE SEQUENCE [LARGE SCALE GENOMIC DNA]</scope>
    <source>
        <strain evidence="12 13">DSM 21771</strain>
    </source>
</reference>
<dbReference type="GO" id="GO:0006260">
    <property type="term" value="P:DNA replication"/>
    <property type="evidence" value="ECO:0007669"/>
    <property type="project" value="UniProtKB-KW"/>
</dbReference>
<dbReference type="PROSITE" id="PS51199">
    <property type="entry name" value="SF4_HELICASE"/>
    <property type="match status" value="1"/>
</dbReference>
<dbReference type="Pfam" id="PF00772">
    <property type="entry name" value="DnaB"/>
    <property type="match status" value="1"/>
</dbReference>